<keyword evidence="7" id="KW-0449">Lipoprotein</keyword>
<keyword evidence="6" id="KW-0325">Glycoprotein</keyword>
<dbReference type="PANTHER" id="PTHR34992">
    <property type="entry name" value="HYPHAL ANASTAMOSIS-7 PROTEIN"/>
    <property type="match status" value="1"/>
</dbReference>
<dbReference type="CDD" id="cd21176">
    <property type="entry name" value="LPMO_auxiliary-like"/>
    <property type="match status" value="1"/>
</dbReference>
<protein>
    <recommendedName>
        <fullName evidence="10">Copper acquisition factor BIM1-like domain-containing protein</fullName>
    </recommendedName>
</protein>
<sequence length="288" mass="30537">MYPATVLTVLASTYIRRIMAQQVHGQGAEGTEMGPVAFLWPNDRPWSAAADNIGPCGSASGVTNRTNFPLSQGEVALSIADEAYQVAFKIAYDNGKSPRNAYDYYQPRIQSDFGQQVVSNVTQIEPGHQCYKISPIPDSVKAGSNATIQLEYWASDAKEQDGSKQSFFACADVTFVEAKDFTLSVPCFNVTASDFSLGGPSGTPQPKTPIDEGGVSTPASALHSTGGGLTTGEKAGIAVGTIVGSFAVVGILAFMLLRKKRNQPADAESPTRRFGHKGINDAMSERSA</sequence>
<keyword evidence="9" id="KW-0812">Transmembrane</keyword>
<evidence type="ECO:0000256" key="1">
    <source>
        <dbReference type="ARBA" id="ARBA00004609"/>
    </source>
</evidence>
<evidence type="ECO:0000256" key="4">
    <source>
        <dbReference type="ARBA" id="ARBA00022729"/>
    </source>
</evidence>
<keyword evidence="9" id="KW-1133">Transmembrane helix</keyword>
<comment type="subcellular location">
    <subcellularLocation>
        <location evidence="1">Cell membrane</location>
        <topology evidence="1">Lipid-anchor</topology>
        <topology evidence="1">GPI-anchor</topology>
    </subcellularLocation>
</comment>
<keyword evidence="3" id="KW-0336">GPI-anchor</keyword>
<evidence type="ECO:0000256" key="7">
    <source>
        <dbReference type="ARBA" id="ARBA00023288"/>
    </source>
</evidence>
<comment type="caution">
    <text evidence="11">The sequence shown here is derived from an EMBL/GenBank/DDBJ whole genome shotgun (WGS) entry which is preliminary data.</text>
</comment>
<evidence type="ECO:0000256" key="9">
    <source>
        <dbReference type="SAM" id="Phobius"/>
    </source>
</evidence>
<keyword evidence="2" id="KW-1003">Cell membrane</keyword>
<evidence type="ECO:0000259" key="10">
    <source>
        <dbReference type="Pfam" id="PF20238"/>
    </source>
</evidence>
<gene>
    <name evidence="11" type="ORF">PG986_014279</name>
</gene>
<keyword evidence="4" id="KW-0732">Signal</keyword>
<dbReference type="InterPro" id="IPR046936">
    <property type="entry name" value="BIM1-like"/>
</dbReference>
<feature type="transmembrane region" description="Helical" evidence="9">
    <location>
        <begin position="235"/>
        <end position="257"/>
    </location>
</feature>
<dbReference type="RefSeq" id="XP_066692739.1">
    <property type="nucleotide sequence ID" value="XM_066850501.1"/>
</dbReference>
<feature type="domain" description="Copper acquisition factor BIM1-like" evidence="10">
    <location>
        <begin position="33"/>
        <end position="191"/>
    </location>
</feature>
<reference evidence="11 12" key="1">
    <citation type="submission" date="2023-01" db="EMBL/GenBank/DDBJ databases">
        <title>Analysis of 21 Apiospora genomes using comparative genomics revels a genus with tremendous synthesis potential of carbohydrate active enzymes and secondary metabolites.</title>
        <authorList>
            <person name="Sorensen T."/>
        </authorList>
    </citation>
    <scope>NUCLEOTIDE SEQUENCE [LARGE SCALE GENOMIC DNA]</scope>
    <source>
        <strain evidence="11 12">CBS 24483</strain>
    </source>
</reference>
<evidence type="ECO:0000313" key="11">
    <source>
        <dbReference type="EMBL" id="KAK7937411.1"/>
    </source>
</evidence>
<feature type="region of interest" description="Disordered" evidence="8">
    <location>
        <begin position="262"/>
        <end position="288"/>
    </location>
</feature>
<evidence type="ECO:0000256" key="6">
    <source>
        <dbReference type="ARBA" id="ARBA00023180"/>
    </source>
</evidence>
<name>A0ABR1PSI4_9PEZI</name>
<keyword evidence="5 9" id="KW-0472">Membrane</keyword>
<evidence type="ECO:0000256" key="2">
    <source>
        <dbReference type="ARBA" id="ARBA00022475"/>
    </source>
</evidence>
<dbReference type="GeneID" id="92083563"/>
<evidence type="ECO:0000313" key="12">
    <source>
        <dbReference type="Proteomes" id="UP001391051"/>
    </source>
</evidence>
<evidence type="ECO:0000256" key="5">
    <source>
        <dbReference type="ARBA" id="ARBA00023136"/>
    </source>
</evidence>
<organism evidence="11 12">
    <name type="scientific">Apiospora aurea</name>
    <dbReference type="NCBI Taxonomy" id="335848"/>
    <lineage>
        <taxon>Eukaryota</taxon>
        <taxon>Fungi</taxon>
        <taxon>Dikarya</taxon>
        <taxon>Ascomycota</taxon>
        <taxon>Pezizomycotina</taxon>
        <taxon>Sordariomycetes</taxon>
        <taxon>Xylariomycetidae</taxon>
        <taxon>Amphisphaeriales</taxon>
        <taxon>Apiosporaceae</taxon>
        <taxon>Apiospora</taxon>
    </lineage>
</organism>
<feature type="region of interest" description="Disordered" evidence="8">
    <location>
        <begin position="196"/>
        <end position="227"/>
    </location>
</feature>
<dbReference type="Pfam" id="PF20238">
    <property type="entry name" value="BIM1-like_dom"/>
    <property type="match status" value="1"/>
</dbReference>
<dbReference type="InterPro" id="IPR046530">
    <property type="entry name" value="BIM1-like_dom"/>
</dbReference>
<evidence type="ECO:0000256" key="8">
    <source>
        <dbReference type="SAM" id="MobiDB-lite"/>
    </source>
</evidence>
<dbReference type="EMBL" id="JAQQWE010000010">
    <property type="protein sequence ID" value="KAK7937411.1"/>
    <property type="molecule type" value="Genomic_DNA"/>
</dbReference>
<accession>A0ABR1PSI4</accession>
<proteinExistence type="predicted"/>
<dbReference type="PANTHER" id="PTHR34992:SF5">
    <property type="entry name" value="ANCHORED PROTEIN, PUTATIVE (AFU_ORTHOLOGUE AFUA_6G02800)-RELATED"/>
    <property type="match status" value="1"/>
</dbReference>
<keyword evidence="12" id="KW-1185">Reference proteome</keyword>
<dbReference type="Proteomes" id="UP001391051">
    <property type="component" value="Unassembled WGS sequence"/>
</dbReference>
<evidence type="ECO:0000256" key="3">
    <source>
        <dbReference type="ARBA" id="ARBA00022622"/>
    </source>
</evidence>